<feature type="region of interest" description="Disordered" evidence="3">
    <location>
        <begin position="19"/>
        <end position="39"/>
    </location>
</feature>
<dbReference type="GO" id="GO:0031347">
    <property type="term" value="P:regulation of defense response"/>
    <property type="evidence" value="ECO:0007669"/>
    <property type="project" value="UniProtKB-UniRule"/>
</dbReference>
<dbReference type="GO" id="GO:0009611">
    <property type="term" value="P:response to wounding"/>
    <property type="evidence" value="ECO:0007669"/>
    <property type="project" value="UniProtKB-UniRule"/>
</dbReference>
<keyword evidence="2" id="KW-0539">Nucleus</keyword>
<evidence type="ECO:0000313" key="6">
    <source>
        <dbReference type="RefSeq" id="XP_030539436.2"/>
    </source>
</evidence>
<evidence type="ECO:0000313" key="5">
    <source>
        <dbReference type="Proteomes" id="UP000827889"/>
    </source>
</evidence>
<dbReference type="KEGG" id="rarg:115747422"/>
<dbReference type="AlphaFoldDB" id="A0A8B8PXB5"/>
<comment type="domain">
    <text evidence="2">The jas domain is required for interaction with COI1.</text>
</comment>
<dbReference type="Pfam" id="PF09425">
    <property type="entry name" value="Jas_motif"/>
    <property type="match status" value="1"/>
</dbReference>
<evidence type="ECO:0000256" key="1">
    <source>
        <dbReference type="ARBA" id="ARBA00008614"/>
    </source>
</evidence>
<evidence type="ECO:0000259" key="4">
    <source>
        <dbReference type="PROSITE" id="PS51320"/>
    </source>
</evidence>
<accession>A0A8B8PXB5</accession>
<name>A0A8B8PXB5_9MYRT</name>
<organism evidence="5 6">
    <name type="scientific">Rhodamnia argentea</name>
    <dbReference type="NCBI Taxonomy" id="178133"/>
    <lineage>
        <taxon>Eukaryota</taxon>
        <taxon>Viridiplantae</taxon>
        <taxon>Streptophyta</taxon>
        <taxon>Embryophyta</taxon>
        <taxon>Tracheophyta</taxon>
        <taxon>Spermatophyta</taxon>
        <taxon>Magnoliopsida</taxon>
        <taxon>eudicotyledons</taxon>
        <taxon>Gunneridae</taxon>
        <taxon>Pentapetalae</taxon>
        <taxon>rosids</taxon>
        <taxon>malvids</taxon>
        <taxon>Myrtales</taxon>
        <taxon>Myrtaceae</taxon>
        <taxon>Myrtoideae</taxon>
        <taxon>Myrteae</taxon>
        <taxon>Australasian group</taxon>
        <taxon>Rhodamnia</taxon>
    </lineage>
</organism>
<evidence type="ECO:0000256" key="2">
    <source>
        <dbReference type="RuleBase" id="RU369065"/>
    </source>
</evidence>
<comment type="similarity">
    <text evidence="1 2">Belongs to the TIFY/JAZ family.</text>
</comment>
<comment type="function">
    <text evidence="2">Repressor of jasmonate responses.</text>
</comment>
<dbReference type="GeneID" id="115747422"/>
<reference evidence="6" key="1">
    <citation type="submission" date="2025-08" db="UniProtKB">
        <authorList>
            <consortium name="RefSeq"/>
        </authorList>
    </citation>
    <scope>IDENTIFICATION</scope>
    <source>
        <tissue evidence="6">Leaf</tissue>
    </source>
</reference>
<dbReference type="RefSeq" id="XP_030539436.2">
    <property type="nucleotide sequence ID" value="XM_030683576.2"/>
</dbReference>
<dbReference type="GO" id="GO:2000022">
    <property type="term" value="P:regulation of jasmonic acid mediated signaling pathway"/>
    <property type="evidence" value="ECO:0007669"/>
    <property type="project" value="UniProtKB-UniRule"/>
</dbReference>
<feature type="region of interest" description="Disordered" evidence="3">
    <location>
        <begin position="63"/>
        <end position="92"/>
    </location>
</feature>
<dbReference type="InterPro" id="IPR010399">
    <property type="entry name" value="Tify_dom"/>
</dbReference>
<feature type="domain" description="Tify" evidence="4">
    <location>
        <begin position="106"/>
        <end position="140"/>
    </location>
</feature>
<protein>
    <recommendedName>
        <fullName evidence="2">Protein TIFY</fullName>
    </recommendedName>
    <alternativeName>
        <fullName evidence="2">Jasmonate ZIM domain-containing protein</fullName>
    </alternativeName>
</protein>
<comment type="subcellular location">
    <subcellularLocation>
        <location evidence="2">Nucleus</location>
    </subcellularLocation>
</comment>
<keyword evidence="2" id="KW-1184">Jasmonic acid signaling pathway</keyword>
<dbReference type="SMART" id="SM00979">
    <property type="entry name" value="TIFY"/>
    <property type="match status" value="1"/>
</dbReference>
<dbReference type="PANTHER" id="PTHR33077">
    <property type="entry name" value="PROTEIN TIFY 4A-RELATED-RELATED"/>
    <property type="match status" value="1"/>
</dbReference>
<keyword evidence="5" id="KW-1185">Reference proteome</keyword>
<dbReference type="PANTHER" id="PTHR33077:SF5">
    <property type="entry name" value="PROTEIN TIFY 9"/>
    <property type="match status" value="1"/>
</dbReference>
<dbReference type="InterPro" id="IPR018467">
    <property type="entry name" value="CCT_CS"/>
</dbReference>
<proteinExistence type="inferred from homology"/>
<dbReference type="Proteomes" id="UP000827889">
    <property type="component" value="Chromosome 5"/>
</dbReference>
<dbReference type="Pfam" id="PF06200">
    <property type="entry name" value="tify"/>
    <property type="match status" value="1"/>
</dbReference>
<dbReference type="GO" id="GO:0005634">
    <property type="term" value="C:nucleus"/>
    <property type="evidence" value="ECO:0007669"/>
    <property type="project" value="UniProtKB-SubCell"/>
</dbReference>
<gene>
    <name evidence="6" type="primary">LOC115747422</name>
</gene>
<evidence type="ECO:0000256" key="3">
    <source>
        <dbReference type="SAM" id="MobiDB-lite"/>
    </source>
</evidence>
<dbReference type="InterPro" id="IPR040390">
    <property type="entry name" value="TIFY/JAZ"/>
</dbReference>
<dbReference type="PROSITE" id="PS51320">
    <property type="entry name" value="TIFY"/>
    <property type="match status" value="1"/>
</dbReference>
<sequence>MKMSRSAVELDFLGVAEKEIGSASSMPRPQRRRPLDRLSSFRGIQGAISRIDPELLKSVFAPSGSAENAARSKPSFSAPATPKPDQNAAPVLPGYSPLVSRLSSDSHGEVAPLTIFYGGTVAVFDLPPNKAEDILKLAAQGISQSAGPAAPKAAAAAAIPSHREHLLVIGGLPLTRTKSLERFLEKRKERLACSASPYSRDK</sequence>